<comment type="caution">
    <text evidence="1">The sequence shown here is derived from an EMBL/GenBank/DDBJ whole genome shotgun (WGS) entry which is preliminary data.</text>
</comment>
<dbReference type="EMBL" id="JAMKPW020000038">
    <property type="protein sequence ID" value="KAK8200832.1"/>
    <property type="molecule type" value="Genomic_DNA"/>
</dbReference>
<dbReference type="Proteomes" id="UP001320706">
    <property type="component" value="Unassembled WGS sequence"/>
</dbReference>
<reference evidence="1" key="1">
    <citation type="submission" date="2024-02" db="EMBL/GenBank/DDBJ databases">
        <title>Metagenome Assembled Genome of Zalaria obscura JY119.</title>
        <authorList>
            <person name="Vighnesh L."/>
            <person name="Jagadeeshwari U."/>
            <person name="Venkata Ramana C."/>
            <person name="Sasikala C."/>
        </authorList>
    </citation>
    <scope>NUCLEOTIDE SEQUENCE</scope>
    <source>
        <strain evidence="1">JY119</strain>
    </source>
</reference>
<sequence>MSDTTSAAGASTYSSNTMYVGDGTWIANSNTFLLPNLAGLNFATMQYNGMKNRFAGLPEYHRLILGHGVIAAITFLLIVPSAITIAKFYHRNPRLALRLHIWLQILTVGLVTVVLILGWFAVGPKRSLTNPHHGIGVAIYTLILVQAIGGWLVHHTEKGKARSRIPVRLMIHQWLGRAIALLALAQIPLGLTLYGSPKSLFILYAFAVFAWVLLWFILSAMQRPYIGGDYSEDGSYISGPTRTEVTQDRRSRSRESHHRLRNAGIIGAGLAGLAALRRRSRSQDQSRRQEGRNGGGRPEVISSRRNSRSRIGSGSYVENEKYSDDGRGQRQHSWRNRLLGAGAGLGAYEGIKRLLNRRKDRDEESETGYTATLGGNQSISRTDVSRVNEGQAPLSPPDPRFQRRERIQNMEEVASPTRQGLRPRRDSADSFSSHDSRESWEGTQNQRPQRITDGRSHGIRDGIATLGVLGFAREWSKRRREGKEERRIEEMRRHEEENAERINRANSRRQGNNVPGLGYPSGRPNNEQALPGATQDFGMSGSNTEFSRLNRPDPNAPPLPASAGVLPPVAGASRHNLTETGYNQPGHGGPSYTNLPPPPPGPYPTSAGAGAGGPVSMPSPAMHPSPSRLTNSDHHLADATAAGLAAGTAAGLANHTRHPSHSRSPTRPGARYHDRRPTTSSSRRNSYQSGTGPTTPGTASVTSPASQPVSVKVKMHNDGRHVTLRRLNEEEAAAERAARRAERRKPRRRAESLSSVDADNGGRFRRNDNAIPNAPAPLANPGPGTGPGATSPYELNLPPPVPQHSSPGSGAGAPKWSPPSAMAGSGMSGLGSGGVYGSQVTDGSRAEDNRRRRRAERAARAQRAGGGPRVEFE</sequence>
<evidence type="ECO:0000313" key="2">
    <source>
        <dbReference type="Proteomes" id="UP001320706"/>
    </source>
</evidence>
<accession>A0ACC3SBE9</accession>
<protein>
    <submittedName>
        <fullName evidence="1">Uncharacterized protein</fullName>
    </submittedName>
</protein>
<keyword evidence="2" id="KW-1185">Reference proteome</keyword>
<gene>
    <name evidence="1" type="ORF">M8818_006149</name>
</gene>
<organism evidence="1 2">
    <name type="scientific">Zalaria obscura</name>
    <dbReference type="NCBI Taxonomy" id="2024903"/>
    <lineage>
        <taxon>Eukaryota</taxon>
        <taxon>Fungi</taxon>
        <taxon>Dikarya</taxon>
        <taxon>Ascomycota</taxon>
        <taxon>Pezizomycotina</taxon>
        <taxon>Dothideomycetes</taxon>
        <taxon>Dothideomycetidae</taxon>
        <taxon>Dothideales</taxon>
        <taxon>Zalariaceae</taxon>
        <taxon>Zalaria</taxon>
    </lineage>
</organism>
<name>A0ACC3SBE9_9PEZI</name>
<proteinExistence type="predicted"/>
<evidence type="ECO:0000313" key="1">
    <source>
        <dbReference type="EMBL" id="KAK8200832.1"/>
    </source>
</evidence>